<evidence type="ECO:0000313" key="10">
    <source>
        <dbReference type="EMBL" id="NKY89314.1"/>
    </source>
</evidence>
<dbReference type="PANTHER" id="PTHR33908">
    <property type="entry name" value="MANNOSYLTRANSFERASE YKCB-RELATED"/>
    <property type="match status" value="1"/>
</dbReference>
<evidence type="ECO:0000256" key="3">
    <source>
        <dbReference type="ARBA" id="ARBA00022676"/>
    </source>
</evidence>
<dbReference type="PANTHER" id="PTHR33908:SF11">
    <property type="entry name" value="MEMBRANE PROTEIN"/>
    <property type="match status" value="1"/>
</dbReference>
<dbReference type="InterPro" id="IPR050297">
    <property type="entry name" value="LipidA_mod_glycosyltrf_83"/>
</dbReference>
<gene>
    <name evidence="10" type="ORF">HGA07_27360</name>
</gene>
<feature type="transmembrane region" description="Helical" evidence="8">
    <location>
        <begin position="36"/>
        <end position="59"/>
    </location>
</feature>
<keyword evidence="2" id="KW-1003">Cell membrane</keyword>
<evidence type="ECO:0000256" key="8">
    <source>
        <dbReference type="SAM" id="Phobius"/>
    </source>
</evidence>
<feature type="transmembrane region" description="Helical" evidence="8">
    <location>
        <begin position="349"/>
        <end position="372"/>
    </location>
</feature>
<dbReference type="EMBL" id="JAAXPE010000043">
    <property type="protein sequence ID" value="NKY89314.1"/>
    <property type="molecule type" value="Genomic_DNA"/>
</dbReference>
<dbReference type="InterPro" id="IPR038731">
    <property type="entry name" value="RgtA/B/C-like"/>
</dbReference>
<evidence type="ECO:0000256" key="5">
    <source>
        <dbReference type="ARBA" id="ARBA00022692"/>
    </source>
</evidence>
<name>A0A7X6RL42_9NOCA</name>
<dbReference type="GO" id="GO:0016763">
    <property type="term" value="F:pentosyltransferase activity"/>
    <property type="evidence" value="ECO:0007669"/>
    <property type="project" value="TreeGrafter"/>
</dbReference>
<dbReference type="GO" id="GO:0005886">
    <property type="term" value="C:plasma membrane"/>
    <property type="evidence" value="ECO:0007669"/>
    <property type="project" value="UniProtKB-SubCell"/>
</dbReference>
<keyword evidence="3" id="KW-0328">Glycosyltransferase</keyword>
<feature type="transmembrane region" description="Helical" evidence="8">
    <location>
        <begin position="302"/>
        <end position="318"/>
    </location>
</feature>
<evidence type="ECO:0000256" key="7">
    <source>
        <dbReference type="ARBA" id="ARBA00023136"/>
    </source>
</evidence>
<dbReference type="Pfam" id="PF13231">
    <property type="entry name" value="PMT_2"/>
    <property type="match status" value="1"/>
</dbReference>
<evidence type="ECO:0000256" key="2">
    <source>
        <dbReference type="ARBA" id="ARBA00022475"/>
    </source>
</evidence>
<feature type="transmembrane region" description="Helical" evidence="8">
    <location>
        <begin position="324"/>
        <end position="342"/>
    </location>
</feature>
<evidence type="ECO:0000259" key="9">
    <source>
        <dbReference type="Pfam" id="PF13231"/>
    </source>
</evidence>
<dbReference type="Proteomes" id="UP000523447">
    <property type="component" value="Unassembled WGS sequence"/>
</dbReference>
<dbReference type="RefSeq" id="WP_051031426.1">
    <property type="nucleotide sequence ID" value="NZ_CAWPHS010000038.1"/>
</dbReference>
<proteinExistence type="predicted"/>
<evidence type="ECO:0000313" key="11">
    <source>
        <dbReference type="Proteomes" id="UP000523447"/>
    </source>
</evidence>
<feature type="domain" description="Glycosyltransferase RgtA/B/C/D-like" evidence="9">
    <location>
        <begin position="83"/>
        <end position="243"/>
    </location>
</feature>
<keyword evidence="11" id="KW-1185">Reference proteome</keyword>
<feature type="transmembrane region" description="Helical" evidence="8">
    <location>
        <begin position="185"/>
        <end position="213"/>
    </location>
</feature>
<keyword evidence="4 10" id="KW-0808">Transferase</keyword>
<feature type="transmembrane region" description="Helical" evidence="8">
    <location>
        <begin position="276"/>
        <end position="295"/>
    </location>
</feature>
<keyword evidence="7 8" id="KW-0472">Membrane</keyword>
<dbReference type="AlphaFoldDB" id="A0A7X6RL42"/>
<comment type="caution">
    <text evidence="10">The sequence shown here is derived from an EMBL/GenBank/DDBJ whole genome shotgun (WGS) entry which is preliminary data.</text>
</comment>
<organism evidence="10 11">
    <name type="scientific">Nocardia veterana</name>
    <dbReference type="NCBI Taxonomy" id="132249"/>
    <lineage>
        <taxon>Bacteria</taxon>
        <taxon>Bacillati</taxon>
        <taxon>Actinomycetota</taxon>
        <taxon>Actinomycetes</taxon>
        <taxon>Mycobacteriales</taxon>
        <taxon>Nocardiaceae</taxon>
        <taxon>Nocardia</taxon>
    </lineage>
</organism>
<keyword evidence="5 8" id="KW-0812">Transmembrane</keyword>
<evidence type="ECO:0000256" key="1">
    <source>
        <dbReference type="ARBA" id="ARBA00004651"/>
    </source>
</evidence>
<feature type="transmembrane region" description="Helical" evidence="8">
    <location>
        <begin position="106"/>
        <end position="125"/>
    </location>
</feature>
<sequence length="530" mass="55928">MSEPRYRDDPVAGGVGVSGPAELRFRATKALGAVRLPAPAGVPVLIVVVTTAVLLVRAARYDWFGDELYFVVAGYHPAAGYVDQGPLIPMFARAADTLAPGSRTLLRLPAVLAGTMSVLVTAWLAREFGGGRGARILAALGYASCPYLITQTASLSTFALDSTATAIVIWLLVRWVRLRADRLLVVAGAVAAIDLQVKLLLPVFAVALGIGFGCCGPRTLVRRPALWIAAGIAGVSAAPALLWQWRHDWPQLAMGAVIRAEQQAATGGTAGLPMQLVLMAGVLGVVLIGCGTHGLLTELRPYRFLAVAAVLVVLFVAVTGGRPYYAAGLLPALFAAGAVVTVRRWPVRWWRAGVATAATTSVAIAATVVLGFPSGGQPDVVTTRAELSTRMRVSGTTGWNDLVAGVVRAVGRSGTDRAQTAILTRTYWQAAALSRLGGPDLPPVYSPNRGFAEFGHPDAGTTTIVSVDTDAAESRLTRVFATVEPVERLDDPHGFPGIDAHVTLWRCSGPRDTWDRLWPLLTTDVMDPGI</sequence>
<comment type="subcellular location">
    <subcellularLocation>
        <location evidence="1">Cell membrane</location>
        <topology evidence="1">Multi-pass membrane protein</topology>
    </subcellularLocation>
</comment>
<protein>
    <submittedName>
        <fullName evidence="10">Glycosyltransferase family 39 protein</fullName>
    </submittedName>
</protein>
<reference evidence="10 11" key="1">
    <citation type="submission" date="2020-04" db="EMBL/GenBank/DDBJ databases">
        <title>MicrobeNet Type strains.</title>
        <authorList>
            <person name="Nicholson A.C."/>
        </authorList>
    </citation>
    <scope>NUCLEOTIDE SEQUENCE [LARGE SCALE GENOMIC DNA]</scope>
    <source>
        <strain evidence="10 11">DSM 44445</strain>
    </source>
</reference>
<evidence type="ECO:0000256" key="6">
    <source>
        <dbReference type="ARBA" id="ARBA00022989"/>
    </source>
</evidence>
<accession>A0A7X6RL42</accession>
<dbReference type="GO" id="GO:0009103">
    <property type="term" value="P:lipopolysaccharide biosynthetic process"/>
    <property type="evidence" value="ECO:0007669"/>
    <property type="project" value="UniProtKB-ARBA"/>
</dbReference>
<feature type="transmembrane region" description="Helical" evidence="8">
    <location>
        <begin position="225"/>
        <end position="245"/>
    </location>
</feature>
<evidence type="ECO:0000256" key="4">
    <source>
        <dbReference type="ARBA" id="ARBA00022679"/>
    </source>
</evidence>
<keyword evidence="6 8" id="KW-1133">Transmembrane helix</keyword>